<sequence length="160" mass="18358">MIDPIVNNRDLFISKLICMGFKPIEMIVMDGVKGYNKIDMNITAHGDYMFTPSGNVMYIRLDGRRVDLTNLQFGFSVKHAHDSVDGQYGCSAILTSPVRITLPHNIKYHQQFGFCYWKVRSSIDKRGIGIKLQLPKVRNQKVTTAFILIRYIVLYSHQLS</sequence>
<dbReference type="EMBL" id="JXXN02002726">
    <property type="protein sequence ID" value="THD22489.1"/>
    <property type="molecule type" value="Genomic_DNA"/>
</dbReference>
<dbReference type="Proteomes" id="UP000230066">
    <property type="component" value="Unassembled WGS sequence"/>
</dbReference>
<keyword evidence="2" id="KW-1185">Reference proteome</keyword>
<accession>A0A4E0R2U7</accession>
<organism evidence="1 2">
    <name type="scientific">Fasciola hepatica</name>
    <name type="common">Liver fluke</name>
    <dbReference type="NCBI Taxonomy" id="6192"/>
    <lineage>
        <taxon>Eukaryota</taxon>
        <taxon>Metazoa</taxon>
        <taxon>Spiralia</taxon>
        <taxon>Lophotrochozoa</taxon>
        <taxon>Platyhelminthes</taxon>
        <taxon>Trematoda</taxon>
        <taxon>Digenea</taxon>
        <taxon>Plagiorchiida</taxon>
        <taxon>Echinostomata</taxon>
        <taxon>Echinostomatoidea</taxon>
        <taxon>Fasciolidae</taxon>
        <taxon>Fasciola</taxon>
    </lineage>
</organism>
<evidence type="ECO:0000313" key="1">
    <source>
        <dbReference type="EMBL" id="THD22489.1"/>
    </source>
</evidence>
<comment type="caution">
    <text evidence="1">The sequence shown here is derived from an EMBL/GenBank/DDBJ whole genome shotgun (WGS) entry which is preliminary data.</text>
</comment>
<dbReference type="AlphaFoldDB" id="A0A4E0R2U7"/>
<name>A0A4E0R2U7_FASHE</name>
<protein>
    <submittedName>
        <fullName evidence="1">Uncharacterized protein</fullName>
    </submittedName>
</protein>
<gene>
    <name evidence="1" type="ORF">D915_006888</name>
</gene>
<evidence type="ECO:0000313" key="2">
    <source>
        <dbReference type="Proteomes" id="UP000230066"/>
    </source>
</evidence>
<proteinExistence type="predicted"/>
<reference evidence="1" key="1">
    <citation type="submission" date="2019-03" db="EMBL/GenBank/DDBJ databases">
        <title>Improved annotation for the trematode Fasciola hepatica.</title>
        <authorList>
            <person name="Choi Y.-J."/>
            <person name="Martin J."/>
            <person name="Mitreva M."/>
        </authorList>
    </citation>
    <scope>NUCLEOTIDE SEQUENCE [LARGE SCALE GENOMIC DNA]</scope>
</reference>